<protein>
    <submittedName>
        <fullName evidence="2">Uncharacterized protein</fullName>
    </submittedName>
</protein>
<organism evidence="2 3">
    <name type="scientific">Vitis vinifera</name>
    <name type="common">Grape</name>
    <dbReference type="NCBI Taxonomy" id="29760"/>
    <lineage>
        <taxon>Eukaryota</taxon>
        <taxon>Viridiplantae</taxon>
        <taxon>Streptophyta</taxon>
        <taxon>Embryophyta</taxon>
        <taxon>Tracheophyta</taxon>
        <taxon>Spermatophyta</taxon>
        <taxon>Magnoliopsida</taxon>
        <taxon>eudicotyledons</taxon>
        <taxon>Gunneridae</taxon>
        <taxon>Pentapetalae</taxon>
        <taxon>rosids</taxon>
        <taxon>Vitales</taxon>
        <taxon>Vitaceae</taxon>
        <taxon>Viteae</taxon>
        <taxon>Vitis</taxon>
    </lineage>
</organism>
<name>F6HTN3_VITVI</name>
<sequence>MGSSLKIVAGARKFVPGTKLCIQPGINPHAHKSKESQRKKPRFQPPLLPGLLEGLVIDYLVRVLRIEH</sequence>
<accession>F6HTN3</accession>
<evidence type="ECO:0000256" key="1">
    <source>
        <dbReference type="SAM" id="MobiDB-lite"/>
    </source>
</evidence>
<evidence type="ECO:0000313" key="3">
    <source>
        <dbReference type="Proteomes" id="UP000009183"/>
    </source>
</evidence>
<dbReference type="PaxDb" id="29760-VIT_03s0017g01860.t01"/>
<evidence type="ECO:0000313" key="2">
    <source>
        <dbReference type="EMBL" id="CCB58043.1"/>
    </source>
</evidence>
<feature type="region of interest" description="Disordered" evidence="1">
    <location>
        <begin position="25"/>
        <end position="44"/>
    </location>
</feature>
<keyword evidence="3" id="KW-1185">Reference proteome</keyword>
<dbReference type="eggNOG" id="KOG1072">
    <property type="taxonomic scope" value="Eukaryota"/>
</dbReference>
<reference evidence="3" key="1">
    <citation type="journal article" date="2007" name="Nature">
        <title>The grapevine genome sequence suggests ancestral hexaploidization in major angiosperm phyla.</title>
        <authorList>
            <consortium name="The French-Italian Public Consortium for Grapevine Genome Characterization."/>
            <person name="Jaillon O."/>
            <person name="Aury J.-M."/>
            <person name="Noel B."/>
            <person name="Policriti A."/>
            <person name="Clepet C."/>
            <person name="Casagrande A."/>
            <person name="Choisne N."/>
            <person name="Aubourg S."/>
            <person name="Vitulo N."/>
            <person name="Jubin C."/>
            <person name="Vezzi A."/>
            <person name="Legeai F."/>
            <person name="Hugueney P."/>
            <person name="Dasilva C."/>
            <person name="Horner D."/>
            <person name="Mica E."/>
            <person name="Jublot D."/>
            <person name="Poulain J."/>
            <person name="Bruyere C."/>
            <person name="Billault A."/>
            <person name="Segurens B."/>
            <person name="Gouyvenoux M."/>
            <person name="Ugarte E."/>
            <person name="Cattonaro F."/>
            <person name="Anthouard V."/>
            <person name="Vico V."/>
            <person name="Del Fabbro C."/>
            <person name="Alaux M."/>
            <person name="Di Gaspero G."/>
            <person name="Dumas V."/>
            <person name="Felice N."/>
            <person name="Paillard S."/>
            <person name="Juman I."/>
            <person name="Moroldo M."/>
            <person name="Scalabrin S."/>
            <person name="Canaguier A."/>
            <person name="Le Clainche I."/>
            <person name="Malacrida G."/>
            <person name="Durand E."/>
            <person name="Pesole G."/>
            <person name="Laucou V."/>
            <person name="Chatelet P."/>
            <person name="Merdinoglu D."/>
            <person name="Delledonne M."/>
            <person name="Pezzotti M."/>
            <person name="Lecharny A."/>
            <person name="Scarpelli C."/>
            <person name="Artiguenave F."/>
            <person name="Pe M.E."/>
            <person name="Valle G."/>
            <person name="Morgante M."/>
            <person name="Caboche M."/>
            <person name="Adam-Blondon A.-F."/>
            <person name="Weissenbach J."/>
            <person name="Quetier F."/>
            <person name="Wincker P."/>
        </authorList>
    </citation>
    <scope>NUCLEOTIDE SEQUENCE [LARGE SCALE GENOMIC DNA]</scope>
    <source>
        <strain evidence="3">cv. Pinot noir / PN40024</strain>
    </source>
</reference>
<dbReference type="HOGENOM" id="CLU_2799211_0_0_1"/>
<dbReference type="AlphaFoldDB" id="F6HTN3"/>
<dbReference type="InParanoid" id="F6HTN3"/>
<gene>
    <name evidence="2" type="ordered locus">VIT_03s0017g01860</name>
</gene>
<dbReference type="EMBL" id="FN596248">
    <property type="protein sequence ID" value="CCB58043.1"/>
    <property type="molecule type" value="Genomic_DNA"/>
</dbReference>
<proteinExistence type="predicted"/>
<dbReference type="Proteomes" id="UP000009183">
    <property type="component" value="Chromosome 3"/>
</dbReference>
<dbReference type="OrthoDB" id="45365at2759"/>